<evidence type="ECO:0000313" key="4">
    <source>
        <dbReference type="Proteomes" id="UP001321473"/>
    </source>
</evidence>
<feature type="region of interest" description="Disordered" evidence="1">
    <location>
        <begin position="75"/>
        <end position="110"/>
    </location>
</feature>
<protein>
    <submittedName>
        <fullName evidence="3">Uncharacterized protein</fullName>
    </submittedName>
</protein>
<evidence type="ECO:0000313" key="3">
    <source>
        <dbReference type="EMBL" id="KAK8765869.1"/>
    </source>
</evidence>
<dbReference type="EMBL" id="JARKHS020026920">
    <property type="protein sequence ID" value="KAK8765869.1"/>
    <property type="molecule type" value="Genomic_DNA"/>
</dbReference>
<dbReference type="AlphaFoldDB" id="A0AAQ4DTS9"/>
<reference evidence="3 4" key="1">
    <citation type="journal article" date="2023" name="Arcadia Sci">
        <title>De novo assembly of a long-read Amblyomma americanum tick genome.</title>
        <authorList>
            <person name="Chou S."/>
            <person name="Poskanzer K.E."/>
            <person name="Rollins M."/>
            <person name="Thuy-Boun P.S."/>
        </authorList>
    </citation>
    <scope>NUCLEOTIDE SEQUENCE [LARGE SCALE GENOMIC DNA]</scope>
    <source>
        <strain evidence="3">F_SG_1</strain>
        <tissue evidence="3">Salivary glands</tissue>
    </source>
</reference>
<keyword evidence="4" id="KW-1185">Reference proteome</keyword>
<dbReference type="Proteomes" id="UP001321473">
    <property type="component" value="Unassembled WGS sequence"/>
</dbReference>
<proteinExistence type="predicted"/>
<sequence length="130" mass="14014">MSAQQDSSPAQQTVAESVFELEEWRLDSESQASLNDVVPVADIDVVPVMDRLQASLDSSASSQSVQSPQAFVDLCAQSQASAPPSAQSAPGKRNKRKRTAQDEELVGHVERLTQALSACDTLTTREPEDE</sequence>
<organism evidence="3 4">
    <name type="scientific">Amblyomma americanum</name>
    <name type="common">Lone star tick</name>
    <dbReference type="NCBI Taxonomy" id="6943"/>
    <lineage>
        <taxon>Eukaryota</taxon>
        <taxon>Metazoa</taxon>
        <taxon>Ecdysozoa</taxon>
        <taxon>Arthropoda</taxon>
        <taxon>Chelicerata</taxon>
        <taxon>Arachnida</taxon>
        <taxon>Acari</taxon>
        <taxon>Parasitiformes</taxon>
        <taxon>Ixodida</taxon>
        <taxon>Ixodoidea</taxon>
        <taxon>Ixodidae</taxon>
        <taxon>Amblyomminae</taxon>
        <taxon>Amblyomma</taxon>
    </lineage>
</organism>
<evidence type="ECO:0000313" key="2">
    <source>
        <dbReference type="EMBL" id="KAK8765682.1"/>
    </source>
</evidence>
<gene>
    <name evidence="3" type="ORF">V5799_007350</name>
    <name evidence="2" type="ORF">V5799_031709</name>
</gene>
<feature type="compositionally biased region" description="Basic and acidic residues" evidence="1">
    <location>
        <begin position="99"/>
        <end position="110"/>
    </location>
</feature>
<accession>A0AAQ4DTS9</accession>
<reference evidence="3" key="3">
    <citation type="submission" date="2024-02" db="EMBL/GenBank/DDBJ databases">
        <authorList>
            <person name="Mcdaniel E.A."/>
            <person name="Celebi F.M."/>
            <person name="Reiter T."/>
            <person name="Weiss E.C."/>
            <person name="Chou S."/>
        </authorList>
    </citation>
    <scope>NUCLEOTIDE SEQUENCE</scope>
    <source>
        <strain evidence="3">F_SG_1</strain>
        <tissue evidence="3">Salivary glands</tissue>
    </source>
</reference>
<feature type="compositionally biased region" description="Low complexity" evidence="1">
    <location>
        <begin position="75"/>
        <end position="90"/>
    </location>
</feature>
<evidence type="ECO:0000256" key="1">
    <source>
        <dbReference type="SAM" id="MobiDB-lite"/>
    </source>
</evidence>
<comment type="caution">
    <text evidence="3">The sequence shown here is derived from an EMBL/GenBank/DDBJ whole genome shotgun (WGS) entry which is preliminary data.</text>
</comment>
<reference evidence="3" key="2">
    <citation type="submission" date="2023-03" db="EMBL/GenBank/DDBJ databases">
        <authorList>
            <person name="Thuy-Boun P."/>
        </authorList>
    </citation>
    <scope>NUCLEOTIDE SEQUENCE</scope>
    <source>
        <strain evidence="3">F_SG_1</strain>
        <tissue evidence="3">Salivary glands</tissue>
    </source>
</reference>
<feature type="non-terminal residue" evidence="3">
    <location>
        <position position="130"/>
    </location>
</feature>
<dbReference type="EMBL" id="JARKHS020027119">
    <property type="protein sequence ID" value="KAK8765682.1"/>
    <property type="molecule type" value="Genomic_DNA"/>
</dbReference>
<name>A0AAQ4DTS9_AMBAM</name>